<sequence length="135" mass="15424">MPASPPVHWLHFRVIQNDIAPLTRGLFLIGDAFTTAVEPHLQEVPINILSRWQHTQQLEHLSLFQNRAKWTTEICNLDVGKLLIITDGHLPPLKLIMGHVLDLRTRENGRVRVALVKITSYNQYSNHQTLSPAIQ</sequence>
<gene>
    <name evidence="2" type="ORF">PR048_016232</name>
</gene>
<dbReference type="Proteomes" id="UP001159363">
    <property type="component" value="Chromosome 4"/>
</dbReference>
<comment type="caution">
    <text evidence="2">The sequence shown here is derived from an EMBL/GenBank/DDBJ whole genome shotgun (WGS) entry which is preliminary data.</text>
</comment>
<dbReference type="InterPro" id="IPR040676">
    <property type="entry name" value="DUF5641"/>
</dbReference>
<name>A0ABQ9HJB5_9NEOP</name>
<dbReference type="Pfam" id="PF18701">
    <property type="entry name" value="DUF5641"/>
    <property type="match status" value="1"/>
</dbReference>
<keyword evidence="3" id="KW-1185">Reference proteome</keyword>
<evidence type="ECO:0000313" key="3">
    <source>
        <dbReference type="Proteomes" id="UP001159363"/>
    </source>
</evidence>
<evidence type="ECO:0000313" key="2">
    <source>
        <dbReference type="EMBL" id="KAJ8884375.1"/>
    </source>
</evidence>
<dbReference type="EMBL" id="JARBHB010000005">
    <property type="protein sequence ID" value="KAJ8884375.1"/>
    <property type="molecule type" value="Genomic_DNA"/>
</dbReference>
<feature type="domain" description="DUF5641" evidence="1">
    <location>
        <begin position="51"/>
        <end position="120"/>
    </location>
</feature>
<reference evidence="2 3" key="1">
    <citation type="submission" date="2023-02" db="EMBL/GenBank/DDBJ databases">
        <title>LHISI_Scaffold_Assembly.</title>
        <authorList>
            <person name="Stuart O.P."/>
            <person name="Cleave R."/>
            <person name="Magrath M.J.L."/>
            <person name="Mikheyev A.S."/>
        </authorList>
    </citation>
    <scope>NUCLEOTIDE SEQUENCE [LARGE SCALE GENOMIC DNA]</scope>
    <source>
        <strain evidence="2">Daus_M_001</strain>
        <tissue evidence="2">Leg muscle</tissue>
    </source>
</reference>
<proteinExistence type="predicted"/>
<protein>
    <recommendedName>
        <fullName evidence="1">DUF5641 domain-containing protein</fullName>
    </recommendedName>
</protein>
<evidence type="ECO:0000259" key="1">
    <source>
        <dbReference type="Pfam" id="PF18701"/>
    </source>
</evidence>
<organism evidence="2 3">
    <name type="scientific">Dryococelus australis</name>
    <dbReference type="NCBI Taxonomy" id="614101"/>
    <lineage>
        <taxon>Eukaryota</taxon>
        <taxon>Metazoa</taxon>
        <taxon>Ecdysozoa</taxon>
        <taxon>Arthropoda</taxon>
        <taxon>Hexapoda</taxon>
        <taxon>Insecta</taxon>
        <taxon>Pterygota</taxon>
        <taxon>Neoptera</taxon>
        <taxon>Polyneoptera</taxon>
        <taxon>Phasmatodea</taxon>
        <taxon>Verophasmatodea</taxon>
        <taxon>Anareolatae</taxon>
        <taxon>Phasmatidae</taxon>
        <taxon>Eurycanthinae</taxon>
        <taxon>Dryococelus</taxon>
    </lineage>
</organism>
<accession>A0ABQ9HJB5</accession>